<organism evidence="4">
    <name type="scientific">Candidatus Electrothrix aestuarii</name>
    <dbReference type="NCBI Taxonomy" id="3062594"/>
    <lineage>
        <taxon>Bacteria</taxon>
        <taxon>Pseudomonadati</taxon>
        <taxon>Thermodesulfobacteriota</taxon>
        <taxon>Desulfobulbia</taxon>
        <taxon>Desulfobulbales</taxon>
        <taxon>Desulfobulbaceae</taxon>
        <taxon>Candidatus Electrothrix</taxon>
    </lineage>
</organism>
<sequence length="461" mass="51151">MSVQKIVILDGTRSEDKGLDAILLLLLEVLYQNKNNTVNVEKFTLREIKMHHCIGCFNCWLKTPGKCIHRDAGIQILEAILHCDVIVLFTPVVFGGYSSELKKIIDRFLPLALPFFSKVNGETHHPPRYLKFPRIVGIGVHSSPAQKLSKCFKTLIGRNAVNFAQSPYSVDVLNSSSDSETLRSQLTDLLARREELPWSEELDTLAGNLIATTPHILTSAQRVLLITGSPKIKSPSTSKVLGESLLKKLQKHGCNTSSLTLTSKLLSETSRSVLCSAVDKAETLLISFPLYVDTLPFLVTKAFEIISQHRRTTKTARPQRLVVLVNNGYPEAHHNTVALEICRLFAQECGIRWSGGVALGAGEVLLSGKPITGFRGLKGLWRPPLYYLDQALNLIAAALADGYPVPVKAAQLIARKPIPLISINLWHWMYINVGEKIWENEAVKNGISKQAMFGMPYLKDK</sequence>
<feature type="domain" description="NADPH-dependent FMN reductase-like" evidence="3">
    <location>
        <begin position="5"/>
        <end position="108"/>
    </location>
</feature>
<dbReference type="GO" id="GO:0016491">
    <property type="term" value="F:oxidoreductase activity"/>
    <property type="evidence" value="ECO:0007669"/>
    <property type="project" value="InterPro"/>
</dbReference>
<dbReference type="PANTHER" id="PTHR43278">
    <property type="entry name" value="NAD(P)H-DEPENDENT FMN-CONTAINING OXIDOREDUCTASE YWQN-RELATED"/>
    <property type="match status" value="1"/>
</dbReference>
<evidence type="ECO:0000256" key="2">
    <source>
        <dbReference type="ARBA" id="ARBA00022643"/>
    </source>
</evidence>
<dbReference type="SUPFAM" id="SSF52218">
    <property type="entry name" value="Flavoproteins"/>
    <property type="match status" value="2"/>
</dbReference>
<name>A0AAU8LQM0_9BACT</name>
<keyword evidence="1" id="KW-0285">Flavoprotein</keyword>
<keyword evidence="2" id="KW-0288">FMN</keyword>
<reference evidence="4" key="2">
    <citation type="submission" date="2024-06" db="EMBL/GenBank/DDBJ databases">
        <authorList>
            <person name="Plum-Jensen L.E."/>
            <person name="Schramm A."/>
            <person name="Marshall I.P.G."/>
        </authorList>
    </citation>
    <scope>NUCLEOTIDE SEQUENCE</scope>
    <source>
        <strain evidence="4">Rat1</strain>
    </source>
</reference>
<accession>A0AAU8LQM0</accession>
<evidence type="ECO:0000256" key="1">
    <source>
        <dbReference type="ARBA" id="ARBA00022630"/>
    </source>
</evidence>
<dbReference type="KEGG" id="eaj:Q3M24_12945"/>
<gene>
    <name evidence="4" type="ORF">Q3M24_12945</name>
</gene>
<dbReference type="Gene3D" id="3.40.50.360">
    <property type="match status" value="1"/>
</dbReference>
<protein>
    <submittedName>
        <fullName evidence="4">Flavodoxin family protein</fullName>
    </submittedName>
</protein>
<dbReference type="InterPro" id="IPR051796">
    <property type="entry name" value="ISF_SsuE-like"/>
</dbReference>
<proteinExistence type="predicted"/>
<dbReference type="PANTHER" id="PTHR43278:SF2">
    <property type="entry name" value="IRON-SULFUR FLAVOPROTEIN"/>
    <property type="match status" value="1"/>
</dbReference>
<reference evidence="4" key="1">
    <citation type="journal article" date="2024" name="Syst. Appl. Microbiol.">
        <title>First single-strain enrichments of Electrothrix cable bacteria, description of E. aestuarii sp. nov. and E. rattekaaiensis sp. nov., and proposal of a cable bacteria taxonomy following the rules of the SeqCode.</title>
        <authorList>
            <person name="Plum-Jensen L.E."/>
            <person name="Schramm A."/>
            <person name="Marshall I.P.G."/>
        </authorList>
    </citation>
    <scope>NUCLEOTIDE SEQUENCE</scope>
    <source>
        <strain evidence="4">Rat1</strain>
    </source>
</reference>
<dbReference type="AlphaFoldDB" id="A0AAU8LQM0"/>
<evidence type="ECO:0000259" key="3">
    <source>
        <dbReference type="Pfam" id="PF03358"/>
    </source>
</evidence>
<dbReference type="InterPro" id="IPR005025">
    <property type="entry name" value="FMN_Rdtase-like_dom"/>
</dbReference>
<dbReference type="InterPro" id="IPR029039">
    <property type="entry name" value="Flavoprotein-like_sf"/>
</dbReference>
<dbReference type="EMBL" id="CP159373">
    <property type="protein sequence ID" value="XCN71218.1"/>
    <property type="molecule type" value="Genomic_DNA"/>
</dbReference>
<evidence type="ECO:0000313" key="4">
    <source>
        <dbReference type="EMBL" id="XCN71218.1"/>
    </source>
</evidence>
<dbReference type="Pfam" id="PF03358">
    <property type="entry name" value="FMN_red"/>
    <property type="match status" value="1"/>
</dbReference>